<dbReference type="InterPro" id="IPR000997">
    <property type="entry name" value="Cholinesterase"/>
</dbReference>
<evidence type="ECO:0000256" key="4">
    <source>
        <dbReference type="RuleBase" id="RU361235"/>
    </source>
</evidence>
<evidence type="ECO:0000256" key="1">
    <source>
        <dbReference type="ARBA" id="ARBA00005964"/>
    </source>
</evidence>
<dbReference type="GO" id="GO:0004104">
    <property type="term" value="F:cholinesterase activity"/>
    <property type="evidence" value="ECO:0007669"/>
    <property type="project" value="InterPro"/>
</dbReference>
<evidence type="ECO:0000313" key="6">
    <source>
        <dbReference type="EMBL" id="KAG7094923.1"/>
    </source>
</evidence>
<accession>A0A9P7UUW0</accession>
<reference evidence="6" key="1">
    <citation type="journal article" date="2021" name="Genome Biol. Evol.">
        <title>The assembled and annotated genome of the fairy-ring fungus Marasmius oreades.</title>
        <authorList>
            <person name="Hiltunen M."/>
            <person name="Ament-Velasquez S.L."/>
            <person name="Johannesson H."/>
        </authorList>
    </citation>
    <scope>NUCLEOTIDE SEQUENCE</scope>
    <source>
        <strain evidence="6">03SP1</strain>
    </source>
</reference>
<evidence type="ECO:0000256" key="2">
    <source>
        <dbReference type="ARBA" id="ARBA00022801"/>
    </source>
</evidence>
<dbReference type="Gene3D" id="3.40.50.1820">
    <property type="entry name" value="alpha/beta hydrolase"/>
    <property type="match status" value="1"/>
</dbReference>
<gene>
    <name evidence="6" type="ORF">E1B28_005729</name>
</gene>
<keyword evidence="3" id="KW-1015">Disulfide bond</keyword>
<dbReference type="PROSITE" id="PS00122">
    <property type="entry name" value="CARBOXYLESTERASE_B_1"/>
    <property type="match status" value="1"/>
</dbReference>
<dbReference type="OrthoDB" id="408631at2759"/>
<feature type="domain" description="Carboxylesterase type B" evidence="5">
    <location>
        <begin position="61"/>
        <end position="525"/>
    </location>
</feature>
<dbReference type="PROSITE" id="PS00941">
    <property type="entry name" value="CARBOXYLESTERASE_B_2"/>
    <property type="match status" value="1"/>
</dbReference>
<dbReference type="GeneID" id="66074805"/>
<dbReference type="InterPro" id="IPR050654">
    <property type="entry name" value="AChE-related_enzymes"/>
</dbReference>
<dbReference type="InterPro" id="IPR029058">
    <property type="entry name" value="AB_hydrolase_fold"/>
</dbReference>
<dbReference type="SUPFAM" id="SSF53474">
    <property type="entry name" value="alpha/beta-Hydrolases"/>
    <property type="match status" value="1"/>
</dbReference>
<dbReference type="EMBL" id="CM032183">
    <property type="protein sequence ID" value="KAG7094923.1"/>
    <property type="molecule type" value="Genomic_DNA"/>
</dbReference>
<protein>
    <recommendedName>
        <fullName evidence="4">Carboxylic ester hydrolase</fullName>
        <ecNumber evidence="4">3.1.1.-</ecNumber>
    </recommendedName>
</protein>
<name>A0A9P7UUW0_9AGAR</name>
<proteinExistence type="inferred from homology"/>
<dbReference type="InterPro" id="IPR019819">
    <property type="entry name" value="Carboxylesterase_B_CS"/>
</dbReference>
<keyword evidence="7" id="KW-1185">Reference proteome</keyword>
<dbReference type="Pfam" id="PF00135">
    <property type="entry name" value="COesterase"/>
    <property type="match status" value="1"/>
</dbReference>
<evidence type="ECO:0000259" key="5">
    <source>
        <dbReference type="Pfam" id="PF00135"/>
    </source>
</evidence>
<organism evidence="6 7">
    <name type="scientific">Marasmius oreades</name>
    <name type="common">fairy-ring Marasmius</name>
    <dbReference type="NCBI Taxonomy" id="181124"/>
    <lineage>
        <taxon>Eukaryota</taxon>
        <taxon>Fungi</taxon>
        <taxon>Dikarya</taxon>
        <taxon>Basidiomycota</taxon>
        <taxon>Agaricomycotina</taxon>
        <taxon>Agaricomycetes</taxon>
        <taxon>Agaricomycetidae</taxon>
        <taxon>Agaricales</taxon>
        <taxon>Marasmiineae</taxon>
        <taxon>Marasmiaceae</taxon>
        <taxon>Marasmius</taxon>
    </lineage>
</organism>
<dbReference type="AlphaFoldDB" id="A0A9P7UUW0"/>
<dbReference type="EC" id="3.1.1.-" evidence="4"/>
<comment type="caution">
    <text evidence="6">The sequence shown here is derived from an EMBL/GenBank/DDBJ whole genome shotgun (WGS) entry which is preliminary data.</text>
</comment>
<dbReference type="KEGG" id="more:E1B28_005729"/>
<dbReference type="InterPro" id="IPR019826">
    <property type="entry name" value="Carboxylesterase_B_AS"/>
</dbReference>
<dbReference type="PANTHER" id="PTHR43918">
    <property type="entry name" value="ACETYLCHOLINESTERASE"/>
    <property type="match status" value="1"/>
</dbReference>
<dbReference type="InterPro" id="IPR002018">
    <property type="entry name" value="CarbesteraseB"/>
</dbReference>
<evidence type="ECO:0000313" key="7">
    <source>
        <dbReference type="Proteomes" id="UP001049176"/>
    </source>
</evidence>
<sequence length="556" mass="60033">MTSLEYTKFSHDPVNGIPVFISLEHSNLTTLEVIMKLLGFLTVLFSVWQPSYGTTAHKDTDMITTTSGRLRGITEGGVSSFKGVRFGLAPTGSLRWRPPVAFQSSAVQDATKLGPSCVQQFPFASANLTQLLYNTPPPPEDEDCLFLNVWVPSPITTSELKPVVIWIYGGGFVFGTGSLRMYDGASMAKNQDIVVVNFNYRTNVFGFPASPDLPLTENNIGLLDQELVLNWVQENIIHFGGDPDQVTIMGHSAGSESVGVAINRNQTGFRAAIMFSGAPLSPADLPPNFMLFNDFASAMNCTQSPGPDRLACLRQIPATVIRNFTNGPSSGQFGVVVDNLTHFGDTPGRILAHKTRRTPLMIGNAQNDSSFLTLGITNLTEVLQSTLPGVPVSADQIRALYPGKNDSRVIEAFSTDIGFRCPNSIWGATMVRSGVKNVFRYTYGAVFPDTQLFPNAGAWHGSELEVVFGTFNRTTSSNDKAVLSRSLQAAIGNFVKNPTSRSPASNWNEYDPARKTLAELAFNGNVDAGSFVSPVTSDVEDGACNAFIDAILSPGT</sequence>
<dbReference type="RefSeq" id="XP_043011393.1">
    <property type="nucleotide sequence ID" value="XM_043150306.1"/>
</dbReference>
<comment type="similarity">
    <text evidence="1 4">Belongs to the type-B carboxylesterase/lipase family.</text>
</comment>
<keyword evidence="2 4" id="KW-0378">Hydrolase</keyword>
<dbReference type="Proteomes" id="UP001049176">
    <property type="component" value="Chromosome 3"/>
</dbReference>
<dbReference type="PRINTS" id="PR00878">
    <property type="entry name" value="CHOLNESTRASE"/>
</dbReference>
<dbReference type="PANTHER" id="PTHR43918:SF4">
    <property type="entry name" value="CARBOXYLIC ESTER HYDROLASE"/>
    <property type="match status" value="1"/>
</dbReference>
<evidence type="ECO:0000256" key="3">
    <source>
        <dbReference type="ARBA" id="ARBA00023157"/>
    </source>
</evidence>